<feature type="region of interest" description="Disordered" evidence="1">
    <location>
        <begin position="15"/>
        <end position="170"/>
    </location>
</feature>
<keyword evidence="4" id="KW-1185">Reference proteome</keyword>
<evidence type="ECO:0000256" key="1">
    <source>
        <dbReference type="SAM" id="MobiDB-lite"/>
    </source>
</evidence>
<evidence type="ECO:0000259" key="2">
    <source>
        <dbReference type="Pfam" id="PF13339"/>
    </source>
</evidence>
<dbReference type="HOGENOM" id="CLU_918779_0_0_1"/>
<feature type="domain" description="AATF leucine zipper-containing" evidence="2">
    <location>
        <begin position="168"/>
        <end position="273"/>
    </location>
</feature>
<dbReference type="OrthoDB" id="5783963at2759"/>
<feature type="compositionally biased region" description="Acidic residues" evidence="1">
    <location>
        <begin position="92"/>
        <end position="111"/>
    </location>
</feature>
<sequence length="303" mass="33694">MQRLSLAQQIAELDDVAPADIDPEDAQVKGIDSEDDVSGDSNAARAHYVDVGPSLLRKAHGSIADPKYEGIRTSRKALMEDQSATGDSEREGSEDENIDSQLEDEGNEVDERDTRGEDDYDHDPPPSEDELEPSEHEEGLPAEEYSRKSPIPDTHDLSSNLRQKREDDRRKGKAILRQIAIWDSLLDARIRLQKSVSTGNRLPSVAQHANSEQVQGALATMLEQAQLLSDELFSFQQALLTSNEGIELPPRKRRKRDLESVANYADKFREATADFSSLQHAFVASVEYVSAFLMHVTATIPTL</sequence>
<feature type="compositionally biased region" description="Basic and acidic residues" evidence="1">
    <location>
        <begin position="133"/>
        <end position="147"/>
    </location>
</feature>
<accession>A0A0C3EJI1</accession>
<feature type="compositionally biased region" description="Basic and acidic residues" evidence="1">
    <location>
        <begin position="112"/>
        <end position="125"/>
    </location>
</feature>
<proteinExistence type="predicted"/>
<dbReference type="InParanoid" id="A0A0C3EJI1"/>
<reference evidence="3 4" key="1">
    <citation type="submission" date="2014-04" db="EMBL/GenBank/DDBJ databases">
        <authorList>
            <consortium name="DOE Joint Genome Institute"/>
            <person name="Kuo A."/>
            <person name="Kohler A."/>
            <person name="Nagy L.G."/>
            <person name="Floudas D."/>
            <person name="Copeland A."/>
            <person name="Barry K.W."/>
            <person name="Cichocki N."/>
            <person name="Veneault-Fourrey C."/>
            <person name="LaButti K."/>
            <person name="Lindquist E.A."/>
            <person name="Lipzen A."/>
            <person name="Lundell T."/>
            <person name="Morin E."/>
            <person name="Murat C."/>
            <person name="Sun H."/>
            <person name="Tunlid A."/>
            <person name="Henrissat B."/>
            <person name="Grigoriev I.V."/>
            <person name="Hibbett D.S."/>
            <person name="Martin F."/>
            <person name="Nordberg H.P."/>
            <person name="Cantor M.N."/>
            <person name="Hua S.X."/>
        </authorList>
    </citation>
    <scope>NUCLEOTIDE SEQUENCE [LARGE SCALE GENOMIC DNA]</scope>
    <source>
        <strain evidence="3 4">Foug A</strain>
    </source>
</reference>
<dbReference type="Pfam" id="PF13339">
    <property type="entry name" value="AATF-Che1"/>
    <property type="match status" value="1"/>
</dbReference>
<protein>
    <recommendedName>
        <fullName evidence="2">AATF leucine zipper-containing domain-containing protein</fullName>
    </recommendedName>
</protein>
<dbReference type="EMBL" id="KN822010">
    <property type="protein sequence ID" value="KIM68081.1"/>
    <property type="molecule type" value="Genomic_DNA"/>
</dbReference>
<dbReference type="STRING" id="1036808.A0A0C3EJI1"/>
<dbReference type="GO" id="GO:0005730">
    <property type="term" value="C:nucleolus"/>
    <property type="evidence" value="ECO:0007669"/>
    <property type="project" value="TreeGrafter"/>
</dbReference>
<dbReference type="PANTHER" id="PTHR15565">
    <property type="entry name" value="AATF PROTEIN APOPTOSIS ANTAGONIZING TRANSCRIPTION FACTOR"/>
    <property type="match status" value="1"/>
</dbReference>
<evidence type="ECO:0000313" key="4">
    <source>
        <dbReference type="Proteomes" id="UP000053989"/>
    </source>
</evidence>
<dbReference type="InterPro" id="IPR039223">
    <property type="entry name" value="AATF/Bfr2"/>
</dbReference>
<feature type="compositionally biased region" description="Acidic residues" evidence="1">
    <location>
        <begin position="15"/>
        <end position="25"/>
    </location>
</feature>
<dbReference type="GO" id="GO:0000462">
    <property type="term" value="P:maturation of SSU-rRNA from tricistronic rRNA transcript (SSU-rRNA, 5.8S rRNA, LSU-rRNA)"/>
    <property type="evidence" value="ECO:0007669"/>
    <property type="project" value="TreeGrafter"/>
</dbReference>
<dbReference type="Proteomes" id="UP000053989">
    <property type="component" value="Unassembled WGS sequence"/>
</dbReference>
<reference evidence="4" key="2">
    <citation type="submission" date="2015-01" db="EMBL/GenBank/DDBJ databases">
        <title>Evolutionary Origins and Diversification of the Mycorrhizal Mutualists.</title>
        <authorList>
            <consortium name="DOE Joint Genome Institute"/>
            <consortium name="Mycorrhizal Genomics Consortium"/>
            <person name="Kohler A."/>
            <person name="Kuo A."/>
            <person name="Nagy L.G."/>
            <person name="Floudas D."/>
            <person name="Copeland A."/>
            <person name="Barry K.W."/>
            <person name="Cichocki N."/>
            <person name="Veneault-Fourrey C."/>
            <person name="LaButti K."/>
            <person name="Lindquist E.A."/>
            <person name="Lipzen A."/>
            <person name="Lundell T."/>
            <person name="Morin E."/>
            <person name="Murat C."/>
            <person name="Riley R."/>
            <person name="Ohm R."/>
            <person name="Sun H."/>
            <person name="Tunlid A."/>
            <person name="Henrissat B."/>
            <person name="Grigoriev I.V."/>
            <person name="Hibbett D.S."/>
            <person name="Martin F."/>
        </authorList>
    </citation>
    <scope>NUCLEOTIDE SEQUENCE [LARGE SCALE GENOMIC DNA]</scope>
    <source>
        <strain evidence="4">Foug A</strain>
    </source>
</reference>
<name>A0A0C3EJI1_9AGAM</name>
<dbReference type="AlphaFoldDB" id="A0A0C3EJI1"/>
<dbReference type="PANTHER" id="PTHR15565:SF0">
    <property type="entry name" value="PROTEIN AATF"/>
    <property type="match status" value="1"/>
</dbReference>
<dbReference type="FunCoup" id="A0A0C3EJI1">
    <property type="interactions" value="546"/>
</dbReference>
<evidence type="ECO:0000313" key="3">
    <source>
        <dbReference type="EMBL" id="KIM68081.1"/>
    </source>
</evidence>
<organism evidence="3 4">
    <name type="scientific">Scleroderma citrinum Foug A</name>
    <dbReference type="NCBI Taxonomy" id="1036808"/>
    <lineage>
        <taxon>Eukaryota</taxon>
        <taxon>Fungi</taxon>
        <taxon>Dikarya</taxon>
        <taxon>Basidiomycota</taxon>
        <taxon>Agaricomycotina</taxon>
        <taxon>Agaricomycetes</taxon>
        <taxon>Agaricomycetidae</taxon>
        <taxon>Boletales</taxon>
        <taxon>Sclerodermatineae</taxon>
        <taxon>Sclerodermataceae</taxon>
        <taxon>Scleroderma</taxon>
    </lineage>
</organism>
<dbReference type="InterPro" id="IPR025160">
    <property type="entry name" value="AATF"/>
</dbReference>
<gene>
    <name evidence="3" type="ORF">SCLCIDRAFT_1209464</name>
</gene>